<evidence type="ECO:0000256" key="4">
    <source>
        <dbReference type="ARBA" id="ARBA00023157"/>
    </source>
</evidence>
<comment type="caution">
    <text evidence="9">The sequence shown here is derived from an EMBL/GenBank/DDBJ whole genome shotgun (WGS) entry which is preliminary data.</text>
</comment>
<dbReference type="SMART" id="SM00263">
    <property type="entry name" value="LYZ1"/>
    <property type="match status" value="1"/>
</dbReference>
<feature type="domain" description="Glycosyl hydrolases family 22 (GH22)" evidence="8">
    <location>
        <begin position="81"/>
        <end position="99"/>
    </location>
</feature>
<keyword evidence="5" id="KW-0378">Hydrolase</keyword>
<dbReference type="Proteomes" id="UP000051574">
    <property type="component" value="Unassembled WGS sequence"/>
</dbReference>
<evidence type="ECO:0000259" key="8">
    <source>
        <dbReference type="PROSITE" id="PS00128"/>
    </source>
</evidence>
<dbReference type="GO" id="GO:0042742">
    <property type="term" value="P:defense response to bacterium"/>
    <property type="evidence" value="ECO:0007669"/>
    <property type="project" value="UniProtKB-KW"/>
</dbReference>
<evidence type="ECO:0000256" key="7">
    <source>
        <dbReference type="SAM" id="SignalP"/>
    </source>
</evidence>
<dbReference type="CDD" id="cd16899">
    <property type="entry name" value="LYZ_C_invert"/>
    <property type="match status" value="1"/>
</dbReference>
<evidence type="ECO:0000313" key="9">
    <source>
        <dbReference type="EMBL" id="KRT84602.1"/>
    </source>
</evidence>
<comment type="catalytic activity">
    <reaction evidence="1">
        <text>Hydrolysis of (1-&gt;4)-beta-linkages between N-acetylmuramic acid and N-acetyl-D-glucosamine residues in a peptidoglycan and between N-acetyl-D-glucosamine residues in chitodextrins.</text>
        <dbReference type="EC" id="3.2.1.17"/>
    </reaction>
</comment>
<dbReference type="InterPro" id="IPR019799">
    <property type="entry name" value="Glyco_hydro_22_CS"/>
</dbReference>
<evidence type="ECO:0000313" key="10">
    <source>
        <dbReference type="Proteomes" id="UP000051574"/>
    </source>
</evidence>
<dbReference type="PANTHER" id="PTHR11407">
    <property type="entry name" value="LYSOZYME C"/>
    <property type="match status" value="1"/>
</dbReference>
<dbReference type="EC" id="3.2.1.17" evidence="2"/>
<evidence type="ECO:0000256" key="2">
    <source>
        <dbReference type="ARBA" id="ARBA00012732"/>
    </source>
</evidence>
<keyword evidence="3" id="KW-0081">Bacteriolytic enzyme</keyword>
<proteinExistence type="inferred from homology"/>
<dbReference type="GO" id="GO:0003796">
    <property type="term" value="F:lysozyme activity"/>
    <property type="evidence" value="ECO:0007669"/>
    <property type="project" value="UniProtKB-EC"/>
</dbReference>
<feature type="signal peptide" evidence="7">
    <location>
        <begin position="1"/>
        <end position="16"/>
    </location>
</feature>
<dbReference type="PROSITE" id="PS51348">
    <property type="entry name" value="GLYCOSYL_HYDROL_F22_2"/>
    <property type="match status" value="1"/>
</dbReference>
<gene>
    <name evidence="9" type="ORF">AMK59_2575</name>
</gene>
<name>A0A0T6BB75_9SCAR</name>
<evidence type="ECO:0000256" key="3">
    <source>
        <dbReference type="ARBA" id="ARBA00022638"/>
    </source>
</evidence>
<sequence>MKKILLISMLFAYAYCKVFNNCELAKNLLNYGLPKDQIGTWVCIAFKESSYRTNVINYSSNCYGLFQIREQYWCSPGGNACGLPCSNLLDDNIYDDVQCVKTIYAEFQRIRGNGFLAWDTYPACKDYNTANSYISNCHL</sequence>
<dbReference type="OrthoDB" id="17373at2759"/>
<keyword evidence="5" id="KW-0326">Glycosidase</keyword>
<dbReference type="PRINTS" id="PR00135">
    <property type="entry name" value="LYZLACT"/>
</dbReference>
<keyword evidence="3" id="KW-0929">Antimicrobial</keyword>
<feature type="chain" id="PRO_5006668531" description="lysozyme" evidence="7">
    <location>
        <begin position="17"/>
        <end position="139"/>
    </location>
</feature>
<keyword evidence="7" id="KW-0732">Signal</keyword>
<accession>A0A0T6BB75</accession>
<protein>
    <recommendedName>
        <fullName evidence="2">lysozyme</fullName>
        <ecNumber evidence="2">3.2.1.17</ecNumber>
    </recommendedName>
</protein>
<organism evidence="9 10">
    <name type="scientific">Oryctes borbonicus</name>
    <dbReference type="NCBI Taxonomy" id="1629725"/>
    <lineage>
        <taxon>Eukaryota</taxon>
        <taxon>Metazoa</taxon>
        <taxon>Ecdysozoa</taxon>
        <taxon>Arthropoda</taxon>
        <taxon>Hexapoda</taxon>
        <taxon>Insecta</taxon>
        <taxon>Pterygota</taxon>
        <taxon>Neoptera</taxon>
        <taxon>Endopterygota</taxon>
        <taxon>Coleoptera</taxon>
        <taxon>Polyphaga</taxon>
        <taxon>Scarabaeiformia</taxon>
        <taxon>Scarabaeidae</taxon>
        <taxon>Dynastinae</taxon>
        <taxon>Oryctes</taxon>
    </lineage>
</organism>
<evidence type="ECO:0000256" key="6">
    <source>
        <dbReference type="RuleBase" id="RU004440"/>
    </source>
</evidence>
<dbReference type="GO" id="GO:0031640">
    <property type="term" value="P:killing of cells of another organism"/>
    <property type="evidence" value="ECO:0007669"/>
    <property type="project" value="UniProtKB-KW"/>
</dbReference>
<dbReference type="EMBL" id="LJIG01002338">
    <property type="protein sequence ID" value="KRT84602.1"/>
    <property type="molecule type" value="Genomic_DNA"/>
</dbReference>
<dbReference type="AlphaFoldDB" id="A0A0T6BB75"/>
<dbReference type="Gene3D" id="1.10.530.10">
    <property type="match status" value="1"/>
</dbReference>
<keyword evidence="10" id="KW-1185">Reference proteome</keyword>
<dbReference type="SUPFAM" id="SSF53955">
    <property type="entry name" value="Lysozyme-like"/>
    <property type="match status" value="1"/>
</dbReference>
<dbReference type="Pfam" id="PF00062">
    <property type="entry name" value="Lys"/>
    <property type="match status" value="1"/>
</dbReference>
<keyword evidence="4" id="KW-1015">Disulfide bond</keyword>
<dbReference type="PROSITE" id="PS00128">
    <property type="entry name" value="GLYCOSYL_HYDROL_F22_1"/>
    <property type="match status" value="1"/>
</dbReference>
<comment type="similarity">
    <text evidence="6">Belongs to the glycosyl hydrolase 22 family.</text>
</comment>
<evidence type="ECO:0000256" key="5">
    <source>
        <dbReference type="ARBA" id="ARBA00023295"/>
    </source>
</evidence>
<dbReference type="InterPro" id="IPR001916">
    <property type="entry name" value="Glyco_hydro_22"/>
</dbReference>
<evidence type="ECO:0000256" key="1">
    <source>
        <dbReference type="ARBA" id="ARBA00000632"/>
    </source>
</evidence>
<reference evidence="9 10" key="1">
    <citation type="submission" date="2015-09" db="EMBL/GenBank/DDBJ databases">
        <title>Draft genome of the scarab beetle Oryctes borbonicus.</title>
        <authorList>
            <person name="Meyer J.M."/>
            <person name="Markov G.V."/>
            <person name="Baskaran P."/>
            <person name="Herrmann M."/>
            <person name="Sommer R.J."/>
            <person name="Roedelsperger C."/>
        </authorList>
    </citation>
    <scope>NUCLEOTIDE SEQUENCE [LARGE SCALE GENOMIC DNA]</scope>
    <source>
        <strain evidence="9">OB123</strain>
        <tissue evidence="9">Whole animal</tissue>
    </source>
</reference>
<dbReference type="PANTHER" id="PTHR11407:SF63">
    <property type="entry name" value="LYSOZYME C"/>
    <property type="match status" value="1"/>
</dbReference>
<dbReference type="InterPro" id="IPR023346">
    <property type="entry name" value="Lysozyme-like_dom_sf"/>
</dbReference>